<dbReference type="GO" id="GO:0071978">
    <property type="term" value="P:bacterial-type flagellum-dependent swarming motility"/>
    <property type="evidence" value="ECO:0007669"/>
    <property type="project" value="TreeGrafter"/>
</dbReference>
<organism evidence="12 13">
    <name type="scientific">Methylorubrum populi</name>
    <dbReference type="NCBI Taxonomy" id="223967"/>
    <lineage>
        <taxon>Bacteria</taxon>
        <taxon>Pseudomonadati</taxon>
        <taxon>Pseudomonadota</taxon>
        <taxon>Alphaproteobacteria</taxon>
        <taxon>Hyphomicrobiales</taxon>
        <taxon>Methylobacteriaceae</taxon>
        <taxon>Methylorubrum</taxon>
    </lineage>
</organism>
<dbReference type="Pfam" id="PF00460">
    <property type="entry name" value="Flg_bb_rod"/>
    <property type="match status" value="1"/>
</dbReference>
<evidence type="ECO:0000259" key="10">
    <source>
        <dbReference type="Pfam" id="PF06429"/>
    </source>
</evidence>
<dbReference type="Pfam" id="PF06429">
    <property type="entry name" value="Flg_bbr_C"/>
    <property type="match status" value="1"/>
</dbReference>
<dbReference type="InterPro" id="IPR001444">
    <property type="entry name" value="Flag_bb_rod_N"/>
</dbReference>
<evidence type="ECO:0000313" key="13">
    <source>
        <dbReference type="Proteomes" id="UP000218288"/>
    </source>
</evidence>
<dbReference type="Proteomes" id="UP000218288">
    <property type="component" value="Chromosome"/>
</dbReference>
<comment type="subcellular location">
    <subcellularLocation>
        <location evidence="1 8">Bacterial flagellum basal body</location>
    </subcellularLocation>
</comment>
<feature type="domain" description="Flagellar basal body rod protein N-terminal" evidence="9">
    <location>
        <begin position="5"/>
        <end position="34"/>
    </location>
</feature>
<dbReference type="InterPro" id="IPR020013">
    <property type="entry name" value="Flagellar_FlgE/F/G"/>
</dbReference>
<dbReference type="OrthoDB" id="9804559at2"/>
<evidence type="ECO:0000259" key="11">
    <source>
        <dbReference type="Pfam" id="PF22692"/>
    </source>
</evidence>
<evidence type="ECO:0000256" key="5">
    <source>
        <dbReference type="ARBA" id="ARBA00025933"/>
    </source>
</evidence>
<dbReference type="NCBIfam" id="TIGR02488">
    <property type="entry name" value="flgG_G_neg"/>
    <property type="match status" value="1"/>
</dbReference>
<proteinExistence type="inferred from homology"/>
<evidence type="ECO:0000256" key="2">
    <source>
        <dbReference type="ARBA" id="ARBA00009677"/>
    </source>
</evidence>
<dbReference type="RefSeq" id="WP_096483801.1">
    <property type="nucleotide sequence ID" value="NZ_AP014809.1"/>
</dbReference>
<reference evidence="12 13" key="1">
    <citation type="journal article" date="2016" name="Genome Announc.">
        <title>Complete Genome Sequence of Methylobacterium populi P-1M, Isolated from Pink-Pigmented Household Biofilm.</title>
        <authorList>
            <person name="Morohoshi T."/>
            <person name="Ikeda T."/>
        </authorList>
    </citation>
    <scope>NUCLEOTIDE SEQUENCE [LARGE SCALE GENOMIC DNA]</scope>
    <source>
        <strain evidence="12 13">P-1M</strain>
    </source>
</reference>
<dbReference type="InterPro" id="IPR010930">
    <property type="entry name" value="Flg_bb/hook_C_dom"/>
</dbReference>
<dbReference type="InterPro" id="IPR019776">
    <property type="entry name" value="Flagellar_basal_body_rod_CS"/>
</dbReference>
<dbReference type="PROSITE" id="PS00588">
    <property type="entry name" value="FLAGELLA_BB_ROD"/>
    <property type="match status" value="1"/>
</dbReference>
<dbReference type="InterPro" id="IPR037925">
    <property type="entry name" value="FlgE/F/G-like"/>
</dbReference>
<comment type="subunit">
    <text evidence="5 8">The basal body constitutes a major portion of the flagellar organelle and consists of four rings (L,P,S, and M) mounted on a central rod. The rod consists of about 26 subunits of FlgG in the distal portion, and FlgB, FlgC and FlgF are thought to build up the proximal portion of the rod with about 6 subunits each.</text>
</comment>
<evidence type="ECO:0000256" key="1">
    <source>
        <dbReference type="ARBA" id="ARBA00004117"/>
    </source>
</evidence>
<protein>
    <recommendedName>
        <fullName evidence="3 7">Flagellar basal-body rod protein FlgG</fullName>
    </recommendedName>
    <alternativeName>
        <fullName evidence="6 8">Distal rod protein</fullName>
    </alternativeName>
</protein>
<keyword evidence="12" id="KW-0966">Cell projection</keyword>
<evidence type="ECO:0000256" key="6">
    <source>
        <dbReference type="ARBA" id="ARBA00032912"/>
    </source>
</evidence>
<evidence type="ECO:0000256" key="7">
    <source>
        <dbReference type="NCBIfam" id="TIGR02488"/>
    </source>
</evidence>
<feature type="domain" description="Flagellar basal-body/hook protein C-terminal" evidence="10">
    <location>
        <begin position="215"/>
        <end position="258"/>
    </location>
</feature>
<sequence length="262" mass="27450">MRALAIAATGMSAQQLNLEVIANNIANLNTTGFKGARAEFTDLLYQAERQQGAPNQAGQEAVPEGAMLGLGVRAAAIRNLHRQGSLANTGNQLDLAVNGRGYFQITSPAGEINYTRAGSFNKNNAGQLVTMEGYAVDPAILIPANTTQVTINESGQVFAKIDGQVALQNIGQLTLANFANESGLEPLGNGLYRETPASGAPVVGNPGDVSYGKLQQGYLEGSNVDPVKEITSLITAQRAFEMNSKVIQAADEMAGTVSKGIR</sequence>
<feature type="domain" description="Flagellar hook protein FlgE/F/G-like D1" evidence="11">
    <location>
        <begin position="96"/>
        <end position="159"/>
    </location>
</feature>
<accession>A0A160PAN4</accession>
<dbReference type="AlphaFoldDB" id="A0A160PAN4"/>
<dbReference type="GO" id="GO:0009426">
    <property type="term" value="C:bacterial-type flagellum basal body, distal rod"/>
    <property type="evidence" value="ECO:0007669"/>
    <property type="project" value="UniProtKB-UniRule"/>
</dbReference>
<dbReference type="NCBIfam" id="TIGR03506">
    <property type="entry name" value="FlgEFG_subfam"/>
    <property type="match status" value="2"/>
</dbReference>
<evidence type="ECO:0000256" key="4">
    <source>
        <dbReference type="ARBA" id="ARBA00023143"/>
    </source>
</evidence>
<evidence type="ECO:0000259" key="9">
    <source>
        <dbReference type="Pfam" id="PF00460"/>
    </source>
</evidence>
<name>A0A160PAN4_9HYPH</name>
<evidence type="ECO:0000256" key="3">
    <source>
        <dbReference type="ARBA" id="ARBA00017948"/>
    </source>
</evidence>
<gene>
    <name evidence="12" type="primary">flgG</name>
    <name evidence="12" type="ORF">MPPM_0641</name>
</gene>
<dbReference type="InterPro" id="IPR053967">
    <property type="entry name" value="LlgE_F_G-like_D1"/>
</dbReference>
<evidence type="ECO:0000256" key="8">
    <source>
        <dbReference type="RuleBase" id="RU362116"/>
    </source>
</evidence>
<dbReference type="PANTHER" id="PTHR30435:SF19">
    <property type="entry name" value="FLAGELLAR BASAL-BODY ROD PROTEIN FLGG"/>
    <property type="match status" value="1"/>
</dbReference>
<keyword evidence="12" id="KW-0282">Flagellum</keyword>
<dbReference type="SUPFAM" id="SSF117143">
    <property type="entry name" value="Flagellar hook protein flgE"/>
    <property type="match status" value="1"/>
</dbReference>
<dbReference type="InterPro" id="IPR012834">
    <property type="entry name" value="FlgG_G_neg"/>
</dbReference>
<dbReference type="Pfam" id="PF22692">
    <property type="entry name" value="LlgE_F_G_D1"/>
    <property type="match status" value="1"/>
</dbReference>
<dbReference type="EMBL" id="AP014809">
    <property type="protein sequence ID" value="BAU89246.1"/>
    <property type="molecule type" value="Genomic_DNA"/>
</dbReference>
<dbReference type="PANTHER" id="PTHR30435">
    <property type="entry name" value="FLAGELLAR PROTEIN"/>
    <property type="match status" value="1"/>
</dbReference>
<keyword evidence="4 8" id="KW-0975">Bacterial flagellum</keyword>
<keyword evidence="12" id="KW-0969">Cilium</keyword>
<evidence type="ECO:0000313" key="12">
    <source>
        <dbReference type="EMBL" id="BAU89246.1"/>
    </source>
</evidence>
<comment type="similarity">
    <text evidence="2 8">Belongs to the flagella basal body rod proteins family.</text>
</comment>